<dbReference type="InterPro" id="IPR019376">
    <property type="entry name" value="Myeloid_leukemia_factor"/>
</dbReference>
<keyword evidence="4" id="KW-0597">Phosphoprotein</keyword>
<sequence length="379" mass="41453">MQGGRGGRPGLFGFGDPFAGFGSFGQPGNLTSSLFGGSNPFDDSFFTNAFGSMMQHGFPTPFSSMMQPSFTNPFASMMQPRLLGPSMFGPHTDLIGGMFGSQTNLSQGMGDASGFIQQPPEPSRSKGPIIKELSSDDEDDVHDDKEDEKKKGNFRKHPREGKGPYVEDPDDEVEADNKRPKHGPFGRDFNRASTSHPQPQTFMFQSSTVSYGGPIGACYTSSTTRRTGADGITLEESKEADTTTGKATHRISRGIGSKGHSLTRNLNSDGHVNTLQTLHNLNEDELATFEESWQRNARHNLPGWDPRMNMLGNGNANPDFRNATQMHALPAPNQSRRTNASRNSQSGSSMGRARHAKKKCCNWSSLEDYCNLCQELEAR</sequence>
<evidence type="ECO:0000313" key="6">
    <source>
        <dbReference type="EMBL" id="CAL5009687.1"/>
    </source>
</evidence>
<accession>A0ABC9BWH5</accession>
<dbReference type="EMBL" id="OZ075138">
    <property type="protein sequence ID" value="CAL5009687.1"/>
    <property type="molecule type" value="Genomic_DNA"/>
</dbReference>
<reference evidence="6 7" key="2">
    <citation type="submission" date="2024-10" db="EMBL/GenBank/DDBJ databases">
        <authorList>
            <person name="Ryan C."/>
        </authorList>
    </citation>
    <scope>NUCLEOTIDE SEQUENCE [LARGE SCALE GENOMIC DNA]</scope>
</reference>
<dbReference type="Pfam" id="PF10248">
    <property type="entry name" value="Mlf1IP"/>
    <property type="match status" value="1"/>
</dbReference>
<keyword evidence="7" id="KW-1185">Reference proteome</keyword>
<comment type="subcellular location">
    <subcellularLocation>
        <location evidence="1">Cytoplasm</location>
    </subcellularLocation>
</comment>
<protein>
    <recommendedName>
        <fullName evidence="8">Glycine-rich protein</fullName>
    </recommendedName>
</protein>
<evidence type="ECO:0008006" key="8">
    <source>
        <dbReference type="Google" id="ProtNLM"/>
    </source>
</evidence>
<proteinExistence type="inferred from homology"/>
<evidence type="ECO:0000256" key="1">
    <source>
        <dbReference type="ARBA" id="ARBA00004496"/>
    </source>
</evidence>
<feature type="region of interest" description="Disordered" evidence="5">
    <location>
        <begin position="329"/>
        <end position="354"/>
    </location>
</feature>
<evidence type="ECO:0000256" key="2">
    <source>
        <dbReference type="ARBA" id="ARBA00008332"/>
    </source>
</evidence>
<feature type="region of interest" description="Disordered" evidence="5">
    <location>
        <begin position="99"/>
        <end position="198"/>
    </location>
</feature>
<evidence type="ECO:0000256" key="3">
    <source>
        <dbReference type="ARBA" id="ARBA00022490"/>
    </source>
</evidence>
<feature type="region of interest" description="Disordered" evidence="5">
    <location>
        <begin position="237"/>
        <end position="265"/>
    </location>
</feature>
<reference evidence="7" key="1">
    <citation type="submission" date="2024-06" db="EMBL/GenBank/DDBJ databases">
        <authorList>
            <person name="Ryan C."/>
        </authorList>
    </citation>
    <scope>NUCLEOTIDE SEQUENCE [LARGE SCALE GENOMIC DNA]</scope>
</reference>
<keyword evidence="3" id="KW-0963">Cytoplasm</keyword>
<evidence type="ECO:0000256" key="5">
    <source>
        <dbReference type="SAM" id="MobiDB-lite"/>
    </source>
</evidence>
<name>A0ABC9BWH5_9POAL</name>
<feature type="compositionally biased region" description="Polar residues" evidence="5">
    <location>
        <begin position="332"/>
        <end position="349"/>
    </location>
</feature>
<dbReference type="AlphaFoldDB" id="A0ABC9BWH5"/>
<evidence type="ECO:0000313" key="7">
    <source>
        <dbReference type="Proteomes" id="UP001497457"/>
    </source>
</evidence>
<dbReference type="GO" id="GO:0005737">
    <property type="term" value="C:cytoplasm"/>
    <property type="evidence" value="ECO:0007669"/>
    <property type="project" value="UniProtKB-SubCell"/>
</dbReference>
<comment type="similarity">
    <text evidence="2">Belongs to the MLF family.</text>
</comment>
<evidence type="ECO:0000256" key="4">
    <source>
        <dbReference type="ARBA" id="ARBA00022553"/>
    </source>
</evidence>
<dbReference type="Proteomes" id="UP001497457">
    <property type="component" value="Chromosome 28b"/>
</dbReference>
<organism evidence="6 7">
    <name type="scientific">Urochloa decumbens</name>
    <dbReference type="NCBI Taxonomy" id="240449"/>
    <lineage>
        <taxon>Eukaryota</taxon>
        <taxon>Viridiplantae</taxon>
        <taxon>Streptophyta</taxon>
        <taxon>Embryophyta</taxon>
        <taxon>Tracheophyta</taxon>
        <taxon>Spermatophyta</taxon>
        <taxon>Magnoliopsida</taxon>
        <taxon>Liliopsida</taxon>
        <taxon>Poales</taxon>
        <taxon>Poaceae</taxon>
        <taxon>PACMAD clade</taxon>
        <taxon>Panicoideae</taxon>
        <taxon>Panicodae</taxon>
        <taxon>Paniceae</taxon>
        <taxon>Melinidinae</taxon>
        <taxon>Urochloa</taxon>
    </lineage>
</organism>
<feature type="compositionally biased region" description="Basic and acidic residues" evidence="5">
    <location>
        <begin position="142"/>
        <end position="151"/>
    </location>
</feature>
<dbReference type="PANTHER" id="PTHR13105">
    <property type="entry name" value="MYELOID LEUKEMIA FACTOR"/>
    <property type="match status" value="1"/>
</dbReference>
<gene>
    <name evidence="6" type="ORF">URODEC1_LOCUS69614</name>
</gene>